<dbReference type="SUPFAM" id="SSF52540">
    <property type="entry name" value="P-loop containing nucleoside triphosphate hydrolases"/>
    <property type="match status" value="1"/>
</dbReference>
<organism evidence="2">
    <name type="scientific">Megaviridae environmental sample</name>
    <dbReference type="NCBI Taxonomy" id="1737588"/>
    <lineage>
        <taxon>Viruses</taxon>
        <taxon>Varidnaviria</taxon>
        <taxon>Bamfordvirae</taxon>
        <taxon>Nucleocytoviricota</taxon>
        <taxon>Megaviricetes</taxon>
        <taxon>Imitervirales</taxon>
        <taxon>Mimiviridae</taxon>
        <taxon>environmental samples</taxon>
    </lineage>
</organism>
<dbReference type="GO" id="GO:0016559">
    <property type="term" value="P:peroxisome fission"/>
    <property type="evidence" value="ECO:0007669"/>
    <property type="project" value="TreeGrafter"/>
</dbReference>
<dbReference type="InterPro" id="IPR027417">
    <property type="entry name" value="P-loop_NTPase"/>
</dbReference>
<dbReference type="EMBL" id="MN448276">
    <property type="protein sequence ID" value="QFG74057.1"/>
    <property type="molecule type" value="Genomic_DNA"/>
</dbReference>
<dbReference type="GO" id="GO:0006897">
    <property type="term" value="P:endocytosis"/>
    <property type="evidence" value="ECO:0007669"/>
    <property type="project" value="TreeGrafter"/>
</dbReference>
<dbReference type="Gene3D" id="3.40.50.300">
    <property type="entry name" value="P-loop containing nucleotide triphosphate hydrolases"/>
    <property type="match status" value="1"/>
</dbReference>
<dbReference type="PRINTS" id="PR00195">
    <property type="entry name" value="DYNAMIN"/>
</dbReference>
<dbReference type="InterPro" id="IPR022812">
    <property type="entry name" value="Dynamin"/>
</dbReference>
<accession>A0A5J6VIX1</accession>
<dbReference type="PANTHER" id="PTHR11566">
    <property type="entry name" value="DYNAMIN"/>
    <property type="match status" value="1"/>
</dbReference>
<dbReference type="GO" id="GO:0000266">
    <property type="term" value="P:mitochondrial fission"/>
    <property type="evidence" value="ECO:0007669"/>
    <property type="project" value="TreeGrafter"/>
</dbReference>
<dbReference type="SMART" id="SM00053">
    <property type="entry name" value="DYNc"/>
    <property type="match status" value="1"/>
</dbReference>
<feature type="domain" description="Dynamin GTPase" evidence="1">
    <location>
        <begin position="13"/>
        <end position="239"/>
    </location>
</feature>
<dbReference type="Pfam" id="PF00350">
    <property type="entry name" value="Dynamin_N"/>
    <property type="match status" value="1"/>
</dbReference>
<dbReference type="InterPro" id="IPR001401">
    <property type="entry name" value="Dynamin_GTPase"/>
</dbReference>
<reference evidence="2" key="1">
    <citation type="journal article" date="2019" name="Philos. Trans. R. Soc. Lond., B, Biol. Sci.">
        <title>Targeted metagenomic recovery of four divergent viruses reveals shared and distinctive characteristics of giant viruses of marine eukaryotes.</title>
        <authorList>
            <person name="Needham D.M."/>
            <person name="Poirier C."/>
            <person name="Hehenberger E."/>
            <person name="Jimenez V."/>
            <person name="Swalwell J.E."/>
            <person name="Santoro A.E."/>
            <person name="Worden A.Z."/>
        </authorList>
    </citation>
    <scope>NUCLEOTIDE SEQUENCE</scope>
    <source>
        <strain evidence="2">OPacV-662</strain>
    </source>
</reference>
<evidence type="ECO:0000259" key="1">
    <source>
        <dbReference type="SMART" id="SM00053"/>
    </source>
</evidence>
<proteinExistence type="predicted"/>
<dbReference type="GO" id="GO:0016020">
    <property type="term" value="C:membrane"/>
    <property type="evidence" value="ECO:0007669"/>
    <property type="project" value="TreeGrafter"/>
</dbReference>
<name>A0A5J6VIX1_9VIRU</name>
<evidence type="ECO:0000313" key="2">
    <source>
        <dbReference type="EMBL" id="QFG74057.1"/>
    </source>
</evidence>
<protein>
    <submittedName>
        <fullName evidence="2">Dynamin family protein</fullName>
    </submittedName>
</protein>
<dbReference type="InterPro" id="IPR045063">
    <property type="entry name" value="Dynamin_N"/>
</dbReference>
<dbReference type="GO" id="GO:0005525">
    <property type="term" value="F:GTP binding"/>
    <property type="evidence" value="ECO:0007669"/>
    <property type="project" value="InterPro"/>
</dbReference>
<dbReference type="GO" id="GO:0008017">
    <property type="term" value="F:microtubule binding"/>
    <property type="evidence" value="ECO:0007669"/>
    <property type="project" value="TreeGrafter"/>
</dbReference>
<dbReference type="PANTHER" id="PTHR11566:SF21">
    <property type="entry name" value="DYNAMIN RELATED PROTEIN 1, ISOFORM A"/>
    <property type="match status" value="1"/>
</dbReference>
<sequence>MNIISCGENSFYDEFVRNSPKYITDEFISTSKLPTIVMIGGESTGKSATIENITMLSIFPTDKSVCTRCPVRIVMVPSMVSHTEIEITWRGEKSHVNEYDAREYISRIFTDIESYSKDELLIEIYGNYSCRFEFVDLPGIVNYPQSAHEFTTALADDYIKNSDNFIMCVVNATIPRLTSYYAINRIINFNANMRTVLVLTKYDKLVLVDFDEYLFNRLDMSSDEFISHKYIGCCGVHNRDSARTSTLINHVQNEQALINYFHENNYHNVEKLGVEYLMNFVLHHYDNHIKQHWIPKVIKSIQLRKNTIKREISELGCTNITCSVKDKLNETIKTYIDCGIQNKFSAFISMNIKDSEIPTMEIIHNMRNEIAINFDKIHKNTNEYFNQSHCSNFKTSYNQSPYKLKRFYKIWQKLEETTFEIYDNFVVSEFQELLPCFKYNYYSSNNYSIKRVFEKLITELQQKVYKCFTDTYIDDVEMYVEDGNTCMVRANLTSEIEELDAFVEWLRSK</sequence>
<dbReference type="GO" id="GO:0003924">
    <property type="term" value="F:GTPase activity"/>
    <property type="evidence" value="ECO:0007669"/>
    <property type="project" value="InterPro"/>
</dbReference>